<evidence type="ECO:0000313" key="2">
    <source>
        <dbReference type="EMBL" id="NEC60445.1"/>
    </source>
</evidence>
<reference evidence="3 4" key="1">
    <citation type="submission" date="2016-10" db="EMBL/GenBank/DDBJ databases">
        <authorList>
            <person name="de Groot N.N."/>
        </authorList>
    </citation>
    <scope>NUCLEOTIDE SEQUENCE [LARGE SCALE GENOMIC DNA]</scope>
    <source>
        <strain evidence="3 4">DSM 44637</strain>
    </source>
</reference>
<gene>
    <name evidence="2" type="ORF">G3I59_33895</name>
    <name evidence="3" type="ORF">SAMN05421854_107270</name>
</gene>
<evidence type="ECO:0000256" key="1">
    <source>
        <dbReference type="SAM" id="SignalP"/>
    </source>
</evidence>
<evidence type="ECO:0000313" key="5">
    <source>
        <dbReference type="Proteomes" id="UP000470404"/>
    </source>
</evidence>
<evidence type="ECO:0000313" key="3">
    <source>
        <dbReference type="EMBL" id="SFP87356.1"/>
    </source>
</evidence>
<name>A0A1I5TYI1_9PSEU</name>
<dbReference type="InterPro" id="IPR022118">
    <property type="entry name" value="Peptidase_C70_AvrRpt2"/>
</dbReference>
<evidence type="ECO:0000313" key="4">
    <source>
        <dbReference type="Proteomes" id="UP000199137"/>
    </source>
</evidence>
<dbReference type="Proteomes" id="UP000199137">
    <property type="component" value="Unassembled WGS sequence"/>
</dbReference>
<organism evidence="3 4">
    <name type="scientific">Amycolatopsis rubida</name>
    <dbReference type="NCBI Taxonomy" id="112413"/>
    <lineage>
        <taxon>Bacteria</taxon>
        <taxon>Bacillati</taxon>
        <taxon>Actinomycetota</taxon>
        <taxon>Actinomycetes</taxon>
        <taxon>Pseudonocardiales</taxon>
        <taxon>Pseudonocardiaceae</taxon>
        <taxon>Amycolatopsis</taxon>
    </lineage>
</organism>
<dbReference type="Proteomes" id="UP000470404">
    <property type="component" value="Unassembled WGS sequence"/>
</dbReference>
<dbReference type="OrthoDB" id="5148996at2"/>
<dbReference type="RefSeq" id="WP_067588810.1">
    <property type="nucleotide sequence ID" value="NZ_FOWC01000007.1"/>
</dbReference>
<dbReference type="Gene3D" id="3.90.70.10">
    <property type="entry name" value="Cysteine proteinases"/>
    <property type="match status" value="1"/>
</dbReference>
<protein>
    <submittedName>
        <fullName evidence="3">Papain-like cysteine protease AvrRpt2</fullName>
    </submittedName>
</protein>
<keyword evidence="5" id="KW-1185">Reference proteome</keyword>
<dbReference type="GO" id="GO:0006508">
    <property type="term" value="P:proteolysis"/>
    <property type="evidence" value="ECO:0007669"/>
    <property type="project" value="UniProtKB-KW"/>
</dbReference>
<keyword evidence="1" id="KW-0732">Signal</keyword>
<keyword evidence="3" id="KW-0378">Hydrolase</keyword>
<dbReference type="EMBL" id="FOWC01000007">
    <property type="protein sequence ID" value="SFP87356.1"/>
    <property type="molecule type" value="Genomic_DNA"/>
</dbReference>
<accession>A0A1I5TYI1</accession>
<proteinExistence type="predicted"/>
<dbReference type="Pfam" id="PF12385">
    <property type="entry name" value="Peptidase_C70"/>
    <property type="match status" value="1"/>
</dbReference>
<sequence>MESKSRPPFARAAAVCAGALFTVLTAVPVAHAGTAAGTADPGAAPSGMIVTPHSNDVQRFRLAPGAAAASARPFAQLNYTQQEQTQNEWCWAADGSSVEQFFGAGTTQSEFCAAGKGTSAGNCPNEPAYMSEVAQGLHQTGFSGTAVQDAISFSEVQNEINAGEPIITQVDWSSGGGHARVFYGYDSGAQTVDFGDPWPSYQRYQTMGYNDYLQNSEFVWSNTVYGIDKQ</sequence>
<dbReference type="STRING" id="112413.SAMN05421854_107270"/>
<dbReference type="GO" id="GO:0008233">
    <property type="term" value="F:peptidase activity"/>
    <property type="evidence" value="ECO:0007669"/>
    <property type="project" value="UniProtKB-KW"/>
</dbReference>
<feature type="chain" id="PRO_5044058625" evidence="1">
    <location>
        <begin position="33"/>
        <end position="230"/>
    </location>
</feature>
<dbReference type="EMBL" id="JAAGNC010000172">
    <property type="protein sequence ID" value="NEC60445.1"/>
    <property type="molecule type" value="Genomic_DNA"/>
</dbReference>
<feature type="signal peptide" evidence="1">
    <location>
        <begin position="1"/>
        <end position="32"/>
    </location>
</feature>
<keyword evidence="3" id="KW-0645">Protease</keyword>
<reference evidence="2 5" key="2">
    <citation type="submission" date="2020-01" db="EMBL/GenBank/DDBJ databases">
        <title>Insect and environment-associated Actinomycetes.</title>
        <authorList>
            <person name="Currrie C."/>
            <person name="Chevrette M."/>
            <person name="Carlson C."/>
            <person name="Stubbendieck R."/>
            <person name="Wendt-Pienkowski E."/>
        </authorList>
    </citation>
    <scope>NUCLEOTIDE SEQUENCE [LARGE SCALE GENOMIC DNA]</scope>
    <source>
        <strain evidence="2 5">SID8386</strain>
    </source>
</reference>
<dbReference type="AlphaFoldDB" id="A0A1I5TYI1"/>